<protein>
    <recommendedName>
        <fullName evidence="2">DUF5704 domain-containing protein</fullName>
    </recommendedName>
</protein>
<dbReference type="InterPro" id="IPR043759">
    <property type="entry name" value="DUF5704"/>
</dbReference>
<evidence type="ECO:0000313" key="4">
    <source>
        <dbReference type="Proteomes" id="UP000027931"/>
    </source>
</evidence>
<evidence type="ECO:0000259" key="2">
    <source>
        <dbReference type="Pfam" id="PF18964"/>
    </source>
</evidence>
<gene>
    <name evidence="3" type="ORF">EL26_13575</name>
</gene>
<dbReference type="EMBL" id="JMIR01000018">
    <property type="protein sequence ID" value="KEO82774.1"/>
    <property type="molecule type" value="Genomic_DNA"/>
</dbReference>
<comment type="caution">
    <text evidence="3">The sequence shown here is derived from an EMBL/GenBank/DDBJ whole genome shotgun (WGS) entry which is preliminary data.</text>
</comment>
<sequence>MHFDDEAKTTDNGYLVLSYRDIDSWISKMGGNPQFARNKIKSDIGLASPLKDKSNSWEVIHLPLLLAYCGGNIRYYEGASSNRFLVQYDSIYNRQSAFPLFSVYPTPAPDSSITLSSNDVQAGDSISISRVAKTYAAYTRAHYESVYVTDPDGNLITDLVGNGTDFPYNDETGEPYAQKIDCGSDNCDGSWSATDPHVFNESDTLQTGDDWKEGTYTVHFVLYDGVARASKSGTNGEVTATFKIHNLPLPPQDPPQTNSDMTTTPVGEVKADSASPTGEKFDVKQGIPTSEYLYTKVNSKEYLFRYSFEQVVGQKTYKVHFKKTYIIPPPDPVPNPDGTMPPPGEPKTVPKDQTITVKRNFSYWVIKQLEVYKIKQADVNNYALDVPQKVTIPPDYTISMDVSHSDDERQHLQMSPADPSQEIPHDYGTVTLSPGESPPADEGWNAIAEADVAQITCKNDSLNFNDNGVSKLIMDDTPVQQPQSTPKPGKIDIAKMTADPVMYKNQIHIPDTLPNQARTSITGKVTYEKVDGSFTNNPPTPFDIKFDNQWVTVHTPVVNPSYSTDDWQHNQKTHATPGVSAMILDRPFHVYMPTVAEHLEIPGYRTRDYSKYTKKRQVRFPFDVFPADGIQPILARTWIDIYSDDTLFQMPVWVDERADYQVEFREIAINASSDNAASQTYANTDLSNYVAYKSIPVEVIGRLYDFRITDVADYNWQYVFRQSDGVSPTGAKYWIGYQNIDGNPRGNTYPYRLPILPGSSPLAGYDNTAVKTGYHFKFELKTKGNMFSIDDGIRITPSFFFIKRDGSGGRIPVDLYYRTNEQQFVQVGSTDDKVQRYVVLNDPLRNVNQTAITDTANYYFDHYNTKYTNRQSYVDQYLYAAGKKTLAGNYSLLELTAPLRTFDPPAKYYTASVDAQRQYASVQHWYGEYSLPAAPYVVPAGTKLWAQGPLNDHSKVFLHDGYIIVNFNIESIQHADINHPHLQYIHGEKMNQWSMEGFTSSATNKYGKPYPFPLDYGDVVFYDADKSSRDDFGSNVTH</sequence>
<accession>A0A074LNU5</accession>
<feature type="region of interest" description="Disordered" evidence="1">
    <location>
        <begin position="328"/>
        <end position="351"/>
    </location>
</feature>
<reference evidence="3 4" key="1">
    <citation type="journal article" date="2013" name="Int. J. Syst. Evol. Microbiol.">
        <title>Tumebacillus flagellatus sp. nov., an alpha-amylase/pullulanase-producing bacterium isolated from cassava wastewater.</title>
        <authorList>
            <person name="Wang Q."/>
            <person name="Xie N."/>
            <person name="Qin Y."/>
            <person name="Shen N."/>
            <person name="Zhu J."/>
            <person name="Mi H."/>
            <person name="Huang R."/>
        </authorList>
    </citation>
    <scope>NUCLEOTIDE SEQUENCE [LARGE SCALE GENOMIC DNA]</scope>
    <source>
        <strain evidence="3 4">GST4</strain>
    </source>
</reference>
<keyword evidence="4" id="KW-1185">Reference proteome</keyword>
<dbReference type="STRING" id="1157490.EL26_13575"/>
<proteinExistence type="predicted"/>
<dbReference type="Pfam" id="PF18964">
    <property type="entry name" value="DUF5704"/>
    <property type="match status" value="1"/>
</dbReference>
<dbReference type="AlphaFoldDB" id="A0A074LNU5"/>
<organism evidence="3 4">
    <name type="scientific">Tumebacillus flagellatus</name>
    <dbReference type="NCBI Taxonomy" id="1157490"/>
    <lineage>
        <taxon>Bacteria</taxon>
        <taxon>Bacillati</taxon>
        <taxon>Bacillota</taxon>
        <taxon>Bacilli</taxon>
        <taxon>Bacillales</taxon>
        <taxon>Alicyclobacillaceae</taxon>
        <taxon>Tumebacillus</taxon>
    </lineage>
</organism>
<name>A0A074LNU5_9BACL</name>
<dbReference type="eggNOG" id="COG5492">
    <property type="taxonomic scope" value="Bacteria"/>
</dbReference>
<feature type="domain" description="DUF5704" evidence="2">
    <location>
        <begin position="281"/>
        <end position="460"/>
    </location>
</feature>
<feature type="compositionally biased region" description="Pro residues" evidence="1">
    <location>
        <begin position="328"/>
        <end position="345"/>
    </location>
</feature>
<evidence type="ECO:0000256" key="1">
    <source>
        <dbReference type="SAM" id="MobiDB-lite"/>
    </source>
</evidence>
<evidence type="ECO:0000313" key="3">
    <source>
        <dbReference type="EMBL" id="KEO82774.1"/>
    </source>
</evidence>
<dbReference type="Proteomes" id="UP000027931">
    <property type="component" value="Unassembled WGS sequence"/>
</dbReference>